<sequence length="171" mass="19079">MAMKTQRKENVLFQNVKPREIPLVDNPFSTYPYKHVITETQPTQAKNQAIWGLVQMGLSGEAAAMYGDVVVQKTTRACRKSEGGFKDVNTELWGTSPYLGRGDGEVYNMPASNQLLRGFESSLRGSRVRTQIDDKSFIPYTWQTIDVPLAAAKNSFIAGLDTRQQLAYGNP</sequence>
<protein>
    <submittedName>
        <fullName evidence="1">Uncharacterized protein</fullName>
    </submittedName>
</protein>
<organismHost>
    <name type="scientific">Chlorella</name>
    <dbReference type="NCBI Taxonomy" id="3071"/>
</organismHost>
<organism evidence="1 2">
    <name type="scientific">Paramecium bursaria Chlorella virus IL3A</name>
    <name type="common">PBCV-IL3A</name>
    <dbReference type="NCBI Taxonomy" id="46019"/>
    <lineage>
        <taxon>Viruses</taxon>
        <taxon>Varidnaviria</taxon>
        <taxon>Bamfordvirae</taxon>
        <taxon>Nucleocytoviricota</taxon>
        <taxon>Megaviricetes</taxon>
        <taxon>Algavirales</taxon>
        <taxon>Phycodnaviridae</taxon>
        <taxon>Chlorovirus</taxon>
        <taxon>Chlorovirus illinoense</taxon>
    </lineage>
</organism>
<evidence type="ECO:0000313" key="1">
    <source>
        <dbReference type="EMBL" id="AGE53984.1"/>
    </source>
</evidence>
<accession>M1HUX7</accession>
<dbReference type="Proteomes" id="UP000247091">
    <property type="component" value="Segment"/>
</dbReference>
<evidence type="ECO:0000313" key="2">
    <source>
        <dbReference type="Proteomes" id="UP000247091"/>
    </source>
</evidence>
<reference evidence="1 2" key="1">
    <citation type="submission" date="2012-10" db="EMBL/GenBank/DDBJ databases">
        <title>Towards defining the chloroviruses: a genomic journey through a genus of large DNA viruses.</title>
        <authorList>
            <person name="Jeanniard A."/>
            <person name="Dunigan D.D."/>
            <person name="Gurnon J.R."/>
            <person name="Agarkova I."/>
            <person name="Kang M."/>
            <person name="Vitek J."/>
            <person name="Duncan G."/>
            <person name="McClung O.W."/>
            <person name="Larsen M."/>
            <person name="Claverie J.-M."/>
            <person name="Van Etten J.L."/>
            <person name="Blanc G."/>
        </authorList>
    </citation>
    <scope>NUCLEOTIDE SEQUENCE [LARGE SCALE GENOMIC DNA]</scope>
</reference>
<dbReference type="EMBL" id="JX997169">
    <property type="protein sequence ID" value="AGE53984.1"/>
    <property type="molecule type" value="Genomic_DNA"/>
</dbReference>
<gene>
    <name evidence="1" type="primary">IL-3A_581R</name>
    <name evidence="1" type="ORF">PBCVIL3A_581R</name>
</gene>
<proteinExistence type="predicted"/>
<name>M1HUX7_PBCVI</name>